<feature type="transmembrane region" description="Helical" evidence="1">
    <location>
        <begin position="12"/>
        <end position="36"/>
    </location>
</feature>
<sequence>MSDRYIRELLEYIFNAPYLLKFITLSTLSGIIYFVGFKRQQQKPEKIFSNGSVLF</sequence>
<dbReference type="GO" id="GO:0016746">
    <property type="term" value="F:acyltransferase activity"/>
    <property type="evidence" value="ECO:0007669"/>
    <property type="project" value="UniProtKB-KW"/>
</dbReference>
<dbReference type="EMBL" id="AE006914">
    <property type="protein sequence ID" value="AAL03484.1"/>
    <property type="molecule type" value="Genomic_DNA"/>
</dbReference>
<protein>
    <submittedName>
        <fullName evidence="2">Uncharacterized protein</fullName>
    </submittedName>
</protein>
<dbReference type="HOGENOM" id="CLU_3029509_0_0_5"/>
<accession>Q92H26</accession>
<name>Q92H26_RICCN</name>
<proteinExistence type="predicted"/>
<evidence type="ECO:0000313" key="2">
    <source>
        <dbReference type="EMBL" id="AAL03484.1"/>
    </source>
</evidence>
<keyword evidence="1" id="KW-0472">Membrane</keyword>
<keyword evidence="2" id="KW-0012">Acyltransferase</keyword>
<dbReference type="KEGG" id="rco:RC0946"/>
<organism evidence="2 3">
    <name type="scientific">Rickettsia conorii (strain ATCC VR-613 / Malish 7)</name>
    <dbReference type="NCBI Taxonomy" id="272944"/>
    <lineage>
        <taxon>Bacteria</taxon>
        <taxon>Pseudomonadati</taxon>
        <taxon>Pseudomonadota</taxon>
        <taxon>Alphaproteobacteria</taxon>
        <taxon>Rickettsiales</taxon>
        <taxon>Rickettsiaceae</taxon>
        <taxon>Rickettsieae</taxon>
        <taxon>Rickettsia</taxon>
        <taxon>spotted fever group</taxon>
    </lineage>
</organism>
<keyword evidence="1" id="KW-1133">Transmembrane helix</keyword>
<evidence type="ECO:0000313" key="3">
    <source>
        <dbReference type="Proteomes" id="UP000000816"/>
    </source>
</evidence>
<keyword evidence="1" id="KW-0812">Transmembrane</keyword>
<dbReference type="AlphaFoldDB" id="Q92H26"/>
<dbReference type="Proteomes" id="UP000000816">
    <property type="component" value="Chromosome"/>
</dbReference>
<evidence type="ECO:0000256" key="1">
    <source>
        <dbReference type="SAM" id="Phobius"/>
    </source>
</evidence>
<gene>
    <name evidence="2" type="ordered locus">RC0946</name>
</gene>
<reference evidence="2 3" key="1">
    <citation type="journal article" date="2001" name="Science">
        <title>Mechanisms of evolution in Rickettsia conorii and R. prowazekii.</title>
        <authorList>
            <person name="Ogata H."/>
            <person name="Audic S."/>
            <person name="Renesto-Audiffren P."/>
            <person name="Fournier P.-E."/>
            <person name="Barbe V."/>
            <person name="Samson D."/>
            <person name="Roux V."/>
            <person name="Cossart P."/>
            <person name="Weissenbach J."/>
            <person name="Claverie J.-M."/>
            <person name="Raoult D."/>
        </authorList>
    </citation>
    <scope>NUCLEOTIDE SEQUENCE [LARGE SCALE GENOMIC DNA]</scope>
    <source>
        <strain evidence="3">ATCC VR-613 / Malish 7</strain>
    </source>
</reference>
<dbReference type="PIR" id="B97818">
    <property type="entry name" value="B97818"/>
</dbReference>
<keyword evidence="2" id="KW-0808">Transferase</keyword>